<accession>A0A4C1VG28</accession>
<evidence type="ECO:0000256" key="1">
    <source>
        <dbReference type="SAM" id="MobiDB-lite"/>
    </source>
</evidence>
<keyword evidence="3" id="KW-1185">Reference proteome</keyword>
<proteinExistence type="predicted"/>
<dbReference type="EMBL" id="BGZK01000326">
    <property type="protein sequence ID" value="GBP36954.1"/>
    <property type="molecule type" value="Genomic_DNA"/>
</dbReference>
<dbReference type="Proteomes" id="UP000299102">
    <property type="component" value="Unassembled WGS sequence"/>
</dbReference>
<organism evidence="2 3">
    <name type="scientific">Eumeta variegata</name>
    <name type="common">Bagworm moth</name>
    <name type="synonym">Eumeta japonica</name>
    <dbReference type="NCBI Taxonomy" id="151549"/>
    <lineage>
        <taxon>Eukaryota</taxon>
        <taxon>Metazoa</taxon>
        <taxon>Ecdysozoa</taxon>
        <taxon>Arthropoda</taxon>
        <taxon>Hexapoda</taxon>
        <taxon>Insecta</taxon>
        <taxon>Pterygota</taxon>
        <taxon>Neoptera</taxon>
        <taxon>Endopterygota</taxon>
        <taxon>Lepidoptera</taxon>
        <taxon>Glossata</taxon>
        <taxon>Ditrysia</taxon>
        <taxon>Tineoidea</taxon>
        <taxon>Psychidae</taxon>
        <taxon>Oiketicinae</taxon>
        <taxon>Eumeta</taxon>
    </lineage>
</organism>
<comment type="caution">
    <text evidence="2">The sequence shown here is derived from an EMBL/GenBank/DDBJ whole genome shotgun (WGS) entry which is preliminary data.</text>
</comment>
<feature type="region of interest" description="Disordered" evidence="1">
    <location>
        <begin position="1"/>
        <end position="112"/>
    </location>
</feature>
<evidence type="ECO:0000313" key="2">
    <source>
        <dbReference type="EMBL" id="GBP36954.1"/>
    </source>
</evidence>
<dbReference type="AlphaFoldDB" id="A0A4C1VG28"/>
<feature type="compositionally biased region" description="Basic and acidic residues" evidence="1">
    <location>
        <begin position="1"/>
        <end position="55"/>
    </location>
</feature>
<sequence length="146" mass="16477">MHETNSVLDRHVRGERHDRHVPPRRTPRDSDVKAGLSSRREHVVNIKTRPAEPRARSRVRVARPRRRQRRLGPGRRLCDNLRIGGGGRAGAGERDRRTGPAAGARAPAPPDAWQAAEISRRFFKSSLPAINNEGFPPAADHRRRFT</sequence>
<name>A0A4C1VG28_EUMVA</name>
<protein>
    <submittedName>
        <fullName evidence="2">Uncharacterized protein</fullName>
    </submittedName>
</protein>
<gene>
    <name evidence="2" type="ORF">EVAR_96947_1</name>
</gene>
<reference evidence="2 3" key="1">
    <citation type="journal article" date="2019" name="Commun. Biol.">
        <title>The bagworm genome reveals a unique fibroin gene that provides high tensile strength.</title>
        <authorList>
            <person name="Kono N."/>
            <person name="Nakamura H."/>
            <person name="Ohtoshi R."/>
            <person name="Tomita M."/>
            <person name="Numata K."/>
            <person name="Arakawa K."/>
        </authorList>
    </citation>
    <scope>NUCLEOTIDE SEQUENCE [LARGE SCALE GENOMIC DNA]</scope>
</reference>
<feature type="compositionally biased region" description="Basic residues" evidence="1">
    <location>
        <begin position="56"/>
        <end position="73"/>
    </location>
</feature>
<evidence type="ECO:0000313" key="3">
    <source>
        <dbReference type="Proteomes" id="UP000299102"/>
    </source>
</evidence>